<dbReference type="EMBL" id="JBHTHX010000542">
    <property type="protein sequence ID" value="MFD0886200.1"/>
    <property type="molecule type" value="Genomic_DNA"/>
</dbReference>
<accession>A0ABW3DQQ8</accession>
<comment type="caution">
    <text evidence="1">The sequence shown here is derived from an EMBL/GenBank/DDBJ whole genome shotgun (WGS) entry which is preliminary data.</text>
</comment>
<keyword evidence="2" id="KW-1185">Reference proteome</keyword>
<gene>
    <name evidence="1" type="ORF">ACFQ08_16770</name>
</gene>
<proteinExistence type="predicted"/>
<name>A0ABW3DQQ8_9ACTN</name>
<feature type="non-terminal residue" evidence="1">
    <location>
        <position position="76"/>
    </location>
</feature>
<evidence type="ECO:0000313" key="1">
    <source>
        <dbReference type="EMBL" id="MFD0886200.1"/>
    </source>
</evidence>
<sequence>MSPDISLDPLTDHTEPTEPEKILAAERAHLALSRTALRAMREHAQSLSSDAAGDWVSQQILQALLDQRVAALADHA</sequence>
<dbReference type="Proteomes" id="UP001597024">
    <property type="component" value="Unassembled WGS sequence"/>
</dbReference>
<protein>
    <submittedName>
        <fullName evidence="1">Uncharacterized protein</fullName>
    </submittedName>
</protein>
<reference evidence="2" key="1">
    <citation type="journal article" date="2019" name="Int. J. Syst. Evol. Microbiol.">
        <title>The Global Catalogue of Microorganisms (GCM) 10K type strain sequencing project: providing services to taxonomists for standard genome sequencing and annotation.</title>
        <authorList>
            <consortium name="The Broad Institute Genomics Platform"/>
            <consortium name="The Broad Institute Genome Sequencing Center for Infectious Disease"/>
            <person name="Wu L."/>
            <person name="Ma J."/>
        </authorList>
    </citation>
    <scope>NUCLEOTIDE SEQUENCE [LARGE SCALE GENOMIC DNA]</scope>
    <source>
        <strain evidence="2">CCUG 62974</strain>
    </source>
</reference>
<evidence type="ECO:0000313" key="2">
    <source>
        <dbReference type="Proteomes" id="UP001597024"/>
    </source>
</evidence>
<organism evidence="1 2">
    <name type="scientific">Streptosporangium algeriense</name>
    <dbReference type="NCBI Taxonomy" id="1682748"/>
    <lineage>
        <taxon>Bacteria</taxon>
        <taxon>Bacillati</taxon>
        <taxon>Actinomycetota</taxon>
        <taxon>Actinomycetes</taxon>
        <taxon>Streptosporangiales</taxon>
        <taxon>Streptosporangiaceae</taxon>
        <taxon>Streptosporangium</taxon>
    </lineage>
</organism>